<keyword evidence="1" id="KW-0285">Flavoprotein</keyword>
<dbReference type="InterPro" id="IPR050097">
    <property type="entry name" value="Ferredoxin-NADP_redctase_2"/>
</dbReference>
<dbReference type="RefSeq" id="WP_394835816.1">
    <property type="nucleotide sequence ID" value="NZ_CP089929.1"/>
</dbReference>
<dbReference type="PRINTS" id="PR00469">
    <property type="entry name" value="PNDRDTASEII"/>
</dbReference>
<evidence type="ECO:0000256" key="2">
    <source>
        <dbReference type="ARBA" id="ARBA00023002"/>
    </source>
</evidence>
<dbReference type="InterPro" id="IPR036188">
    <property type="entry name" value="FAD/NAD-bd_sf"/>
</dbReference>
<accession>A0ABZ2LAE7</accession>
<dbReference type="SUPFAM" id="SSF51905">
    <property type="entry name" value="FAD/NAD(P)-binding domain"/>
    <property type="match status" value="1"/>
</dbReference>
<dbReference type="InterPro" id="IPR023753">
    <property type="entry name" value="FAD/NAD-binding_dom"/>
</dbReference>
<keyword evidence="5" id="KW-1185">Reference proteome</keyword>
<evidence type="ECO:0000259" key="3">
    <source>
        <dbReference type="Pfam" id="PF07992"/>
    </source>
</evidence>
<dbReference type="Gene3D" id="3.50.50.60">
    <property type="entry name" value="FAD/NAD(P)-binding domain"/>
    <property type="match status" value="2"/>
</dbReference>
<proteinExistence type="predicted"/>
<gene>
    <name evidence="4" type="ORF">LVJ94_02665</name>
</gene>
<organism evidence="4 5">
    <name type="scientific">Pendulispora rubella</name>
    <dbReference type="NCBI Taxonomy" id="2741070"/>
    <lineage>
        <taxon>Bacteria</taxon>
        <taxon>Pseudomonadati</taxon>
        <taxon>Myxococcota</taxon>
        <taxon>Myxococcia</taxon>
        <taxon>Myxococcales</taxon>
        <taxon>Sorangiineae</taxon>
        <taxon>Pendulisporaceae</taxon>
        <taxon>Pendulispora</taxon>
    </lineage>
</organism>
<sequence>MIHDVIIVGGSYAGLSAALQLGRARRQVLVVDAGQRRNRFASSAHGFLGHDGASPAAIAAKARAEVLAYPTVAWYEAMVTEARATPEGFAVQAGADLFRGKRIILATGVVDELPSVPGLRERWGKMVFHCPYCHGYELEKGRLGVLGTHELSAHFATLVSEWAAPGQMTLFVLDGFEPDAEQVAQLAARGIRIEREPVVAASGEAPALNLHLRDGRVVPIDGLFVHPHTHQAGPFAEQLGCELEAGPLGSFYKTDATKETTVPGVFACGDNSVAAGSVAIAVGDGVRAGTAAHRSLVFAR</sequence>
<dbReference type="Pfam" id="PF07992">
    <property type="entry name" value="Pyr_redox_2"/>
    <property type="match status" value="1"/>
</dbReference>
<evidence type="ECO:0000313" key="5">
    <source>
        <dbReference type="Proteomes" id="UP001374803"/>
    </source>
</evidence>
<keyword evidence="2" id="KW-0560">Oxidoreductase</keyword>
<dbReference type="PANTHER" id="PTHR48105">
    <property type="entry name" value="THIOREDOXIN REDUCTASE 1-RELATED-RELATED"/>
    <property type="match status" value="1"/>
</dbReference>
<protein>
    <submittedName>
        <fullName evidence="4">NAD(P)/FAD-dependent oxidoreductase</fullName>
    </submittedName>
</protein>
<dbReference type="PRINTS" id="PR00368">
    <property type="entry name" value="FADPNR"/>
</dbReference>
<evidence type="ECO:0000256" key="1">
    <source>
        <dbReference type="ARBA" id="ARBA00022630"/>
    </source>
</evidence>
<dbReference type="Proteomes" id="UP001374803">
    <property type="component" value="Chromosome"/>
</dbReference>
<evidence type="ECO:0000313" key="4">
    <source>
        <dbReference type="EMBL" id="WXB06165.1"/>
    </source>
</evidence>
<feature type="domain" description="FAD/NAD(P)-binding" evidence="3">
    <location>
        <begin position="3"/>
        <end position="282"/>
    </location>
</feature>
<reference evidence="4" key="1">
    <citation type="submission" date="2021-12" db="EMBL/GenBank/DDBJ databases">
        <title>Discovery of the Pendulisporaceae a myxobacterial family with distinct sporulation behavior and unique specialized metabolism.</title>
        <authorList>
            <person name="Garcia R."/>
            <person name="Popoff A."/>
            <person name="Bader C.D."/>
            <person name="Loehr J."/>
            <person name="Walesch S."/>
            <person name="Walt C."/>
            <person name="Boldt J."/>
            <person name="Bunk B."/>
            <person name="Haeckl F.J.F.P.J."/>
            <person name="Gunesch A.P."/>
            <person name="Birkelbach J."/>
            <person name="Nuebel U."/>
            <person name="Pietschmann T."/>
            <person name="Bach T."/>
            <person name="Mueller R."/>
        </authorList>
    </citation>
    <scope>NUCLEOTIDE SEQUENCE</scope>
    <source>
        <strain evidence="4">MSr11367</strain>
    </source>
</reference>
<name>A0ABZ2LAE7_9BACT</name>
<dbReference type="EMBL" id="CP089983">
    <property type="protein sequence ID" value="WXB06165.1"/>
    <property type="molecule type" value="Genomic_DNA"/>
</dbReference>